<name>A0A9X3N8E6_9ACTN</name>
<feature type="domain" description="N-acetyltransferase" evidence="3">
    <location>
        <begin position="12"/>
        <end position="160"/>
    </location>
</feature>
<dbReference type="AlphaFoldDB" id="A0A9X3N8E6"/>
<dbReference type="InterPro" id="IPR000182">
    <property type="entry name" value="GNAT_dom"/>
</dbReference>
<gene>
    <name evidence="4" type="ORF">OJ997_08530</name>
</gene>
<keyword evidence="5" id="KW-1185">Reference proteome</keyword>
<evidence type="ECO:0000256" key="1">
    <source>
        <dbReference type="ARBA" id="ARBA00022679"/>
    </source>
</evidence>
<organism evidence="4 5">
    <name type="scientific">Solirubrobacter phytolaccae</name>
    <dbReference type="NCBI Taxonomy" id="1404360"/>
    <lineage>
        <taxon>Bacteria</taxon>
        <taxon>Bacillati</taxon>
        <taxon>Actinomycetota</taxon>
        <taxon>Thermoleophilia</taxon>
        <taxon>Solirubrobacterales</taxon>
        <taxon>Solirubrobacteraceae</taxon>
        <taxon>Solirubrobacter</taxon>
    </lineage>
</organism>
<keyword evidence="1" id="KW-0808">Transferase</keyword>
<evidence type="ECO:0000256" key="2">
    <source>
        <dbReference type="ARBA" id="ARBA00023315"/>
    </source>
</evidence>
<comment type="caution">
    <text evidence="4">The sequence shown here is derived from an EMBL/GenBank/DDBJ whole genome shotgun (WGS) entry which is preliminary data.</text>
</comment>
<dbReference type="PANTHER" id="PTHR43877">
    <property type="entry name" value="AMINOALKYLPHOSPHONATE N-ACETYLTRANSFERASE-RELATED-RELATED"/>
    <property type="match status" value="1"/>
</dbReference>
<dbReference type="CDD" id="cd04301">
    <property type="entry name" value="NAT_SF"/>
    <property type="match status" value="1"/>
</dbReference>
<keyword evidence="2" id="KW-0012">Acyltransferase</keyword>
<evidence type="ECO:0000313" key="5">
    <source>
        <dbReference type="Proteomes" id="UP001147653"/>
    </source>
</evidence>
<dbReference type="PROSITE" id="PS51186">
    <property type="entry name" value="GNAT"/>
    <property type="match status" value="1"/>
</dbReference>
<dbReference type="InterPro" id="IPR016181">
    <property type="entry name" value="Acyl_CoA_acyltransferase"/>
</dbReference>
<dbReference type="Pfam" id="PF13508">
    <property type="entry name" value="Acetyltransf_7"/>
    <property type="match status" value="1"/>
</dbReference>
<dbReference type="InterPro" id="IPR050832">
    <property type="entry name" value="Bact_Acetyltransf"/>
</dbReference>
<evidence type="ECO:0000259" key="3">
    <source>
        <dbReference type="PROSITE" id="PS51186"/>
    </source>
</evidence>
<dbReference type="GO" id="GO:0016747">
    <property type="term" value="F:acyltransferase activity, transferring groups other than amino-acyl groups"/>
    <property type="evidence" value="ECO:0007669"/>
    <property type="project" value="InterPro"/>
</dbReference>
<protein>
    <submittedName>
        <fullName evidence="4">GNAT family N-acetyltransferase</fullName>
    </submittedName>
</protein>
<evidence type="ECO:0000313" key="4">
    <source>
        <dbReference type="EMBL" id="MDA0180339.1"/>
    </source>
</evidence>
<dbReference type="SUPFAM" id="SSF55729">
    <property type="entry name" value="Acyl-CoA N-acyltransferases (Nat)"/>
    <property type="match status" value="1"/>
</dbReference>
<dbReference type="Gene3D" id="3.40.630.30">
    <property type="match status" value="1"/>
</dbReference>
<dbReference type="Proteomes" id="UP001147653">
    <property type="component" value="Unassembled WGS sequence"/>
</dbReference>
<reference evidence="4" key="1">
    <citation type="submission" date="2022-10" db="EMBL/GenBank/DDBJ databases">
        <title>The WGS of Solirubrobacter phytolaccae KCTC 29190.</title>
        <authorList>
            <person name="Jiang Z."/>
        </authorList>
    </citation>
    <scope>NUCLEOTIDE SEQUENCE</scope>
    <source>
        <strain evidence="4">KCTC 29190</strain>
    </source>
</reference>
<dbReference type="RefSeq" id="WP_270024647.1">
    <property type="nucleotide sequence ID" value="NZ_JAPDDP010000011.1"/>
</dbReference>
<proteinExistence type="predicted"/>
<sequence length="173" mass="19305">MIGFGGQGIEEELARIINAAYDEGEGGIWQLDWQRVTVDRVRELVADGELAVAWDGDTVVGCVRIVRLDPHAALFGMLSIDPAVQGSGMGRKLITFAEAAYDVDEMELELLIPRGAPHPRKVRLHDWYTRLGYRQIGRRDFDEPGLLRPADLVIYRKNLRAVPATEAPPRAET</sequence>
<dbReference type="EMBL" id="JAPDDP010000011">
    <property type="protein sequence ID" value="MDA0180339.1"/>
    <property type="molecule type" value="Genomic_DNA"/>
</dbReference>
<accession>A0A9X3N8E6</accession>
<dbReference type="PANTHER" id="PTHR43877:SF2">
    <property type="entry name" value="AMINOALKYLPHOSPHONATE N-ACETYLTRANSFERASE-RELATED"/>
    <property type="match status" value="1"/>
</dbReference>